<organism evidence="2 3">
    <name type="scientific">Halosimplex carlsbadense 2-9-1</name>
    <dbReference type="NCBI Taxonomy" id="797114"/>
    <lineage>
        <taxon>Archaea</taxon>
        <taxon>Methanobacteriati</taxon>
        <taxon>Methanobacteriota</taxon>
        <taxon>Stenosarchaea group</taxon>
        <taxon>Halobacteria</taxon>
        <taxon>Halobacteriales</taxon>
        <taxon>Haloarculaceae</taxon>
        <taxon>Halosimplex</taxon>
    </lineage>
</organism>
<protein>
    <submittedName>
        <fullName evidence="2">CopG family protein</fullName>
    </submittedName>
</protein>
<sequence length="58" mass="6741">MADEIDEHREQYGMEFSEYVRHCVRQANDSPFDTPETVLCKDENYENGETGRRNEGAA</sequence>
<dbReference type="STRING" id="797114.C475_17788"/>
<dbReference type="EMBL" id="AOIU01000036">
    <property type="protein sequence ID" value="ELZ22388.1"/>
    <property type="molecule type" value="Genomic_DNA"/>
</dbReference>
<evidence type="ECO:0000313" key="2">
    <source>
        <dbReference type="EMBL" id="ELZ22388.1"/>
    </source>
</evidence>
<reference evidence="2 3" key="1">
    <citation type="journal article" date="2014" name="PLoS Genet.">
        <title>Phylogenetically driven sequencing of extremely halophilic archaea reveals strategies for static and dynamic osmo-response.</title>
        <authorList>
            <person name="Becker E.A."/>
            <person name="Seitzer P.M."/>
            <person name="Tritt A."/>
            <person name="Larsen D."/>
            <person name="Krusor M."/>
            <person name="Yao A.I."/>
            <person name="Wu D."/>
            <person name="Madern D."/>
            <person name="Eisen J.A."/>
            <person name="Darling A.E."/>
            <person name="Facciotti M.T."/>
        </authorList>
    </citation>
    <scope>NUCLEOTIDE SEQUENCE [LARGE SCALE GENOMIC DNA]</scope>
    <source>
        <strain evidence="2 3">2-9-1</strain>
    </source>
</reference>
<evidence type="ECO:0000256" key="1">
    <source>
        <dbReference type="SAM" id="MobiDB-lite"/>
    </source>
</evidence>
<evidence type="ECO:0000313" key="3">
    <source>
        <dbReference type="Proteomes" id="UP000011626"/>
    </source>
</evidence>
<dbReference type="eggNOG" id="arCOG09034">
    <property type="taxonomic scope" value="Archaea"/>
</dbReference>
<accession>M0CIC3</accession>
<feature type="compositionally biased region" description="Basic and acidic residues" evidence="1">
    <location>
        <begin position="39"/>
        <end position="58"/>
    </location>
</feature>
<keyword evidence="3" id="KW-1185">Reference proteome</keyword>
<feature type="region of interest" description="Disordered" evidence="1">
    <location>
        <begin position="28"/>
        <end position="58"/>
    </location>
</feature>
<comment type="caution">
    <text evidence="2">The sequence shown here is derived from an EMBL/GenBank/DDBJ whole genome shotgun (WGS) entry which is preliminary data.</text>
</comment>
<proteinExistence type="predicted"/>
<gene>
    <name evidence="2" type="ORF">C475_17788</name>
</gene>
<dbReference type="Proteomes" id="UP000011626">
    <property type="component" value="Unassembled WGS sequence"/>
</dbReference>
<dbReference type="AlphaFoldDB" id="M0CIC3"/>
<name>M0CIC3_9EURY</name>